<dbReference type="RefSeq" id="WP_247202299.1">
    <property type="nucleotide sequence ID" value="NZ_JALKCG010000009.1"/>
</dbReference>
<dbReference type="InterPro" id="IPR036390">
    <property type="entry name" value="WH_DNA-bd_sf"/>
</dbReference>
<dbReference type="Pfam" id="PF02082">
    <property type="entry name" value="Rrf2"/>
    <property type="match status" value="1"/>
</dbReference>
<dbReference type="PROSITE" id="PS51197">
    <property type="entry name" value="HTH_RRF2_2"/>
    <property type="match status" value="1"/>
</dbReference>
<reference evidence="3" key="2">
    <citation type="submission" date="2023-07" db="EMBL/GenBank/DDBJ databases">
        <title>Ancylobacter moscoviensis sp. nov., facultatively methylotrophic bacteria from activated sludge and the reclassification of Starkeya novella (Starkey 1934) Kelly et al. 2000 as Ancylobacter novellus comb. nov., Starkeya koreensis Im et al. 2006 as Ancylobacter koreensis comb.nov., Angulomicrobium tetraedrale Vasil'eva et al. 1986 as Ancylobacter tetraedralis comb. nov., Angulomicrobium amanitiforme Fritz et al. 2004 as Ancylobacter amanitiformis comb. nov. and Methylorhabdus multivorans Doronina et al. 1996 as Ancylobacter multivorans comb. nov. and emended description of the genus Ancylobacter.</title>
        <authorList>
            <person name="Doronina N."/>
            <person name="Chemodurova A."/>
            <person name="Grouzdev D."/>
            <person name="Koziaeva V."/>
            <person name="Shi W."/>
            <person name="Wu L."/>
            <person name="Kaparullina E."/>
        </authorList>
    </citation>
    <scope>NUCLEOTIDE SEQUENCE [LARGE SCALE GENOMIC DNA]</scope>
    <source>
        <strain evidence="3">Jip08</strain>
    </source>
</reference>
<dbReference type="Proteomes" id="UP001202867">
    <property type="component" value="Unassembled WGS sequence"/>
</dbReference>
<protein>
    <submittedName>
        <fullName evidence="2">Rrf2 family transcriptional regulator</fullName>
    </submittedName>
</protein>
<accession>A0ABT0DR95</accession>
<dbReference type="PANTHER" id="PTHR33221:SF5">
    <property type="entry name" value="HTH-TYPE TRANSCRIPTIONAL REGULATOR ISCR"/>
    <property type="match status" value="1"/>
</dbReference>
<gene>
    <name evidence="2" type="ORF">MWN33_17295</name>
</gene>
<organism evidence="2 3">
    <name type="scientific">Ancylobacter koreensis</name>
    <dbReference type="NCBI Taxonomy" id="266121"/>
    <lineage>
        <taxon>Bacteria</taxon>
        <taxon>Pseudomonadati</taxon>
        <taxon>Pseudomonadota</taxon>
        <taxon>Alphaproteobacteria</taxon>
        <taxon>Hyphomicrobiales</taxon>
        <taxon>Xanthobacteraceae</taxon>
        <taxon>Ancylobacter</taxon>
    </lineage>
</organism>
<keyword evidence="1" id="KW-0238">DNA-binding</keyword>
<dbReference type="NCBIfam" id="TIGR00738">
    <property type="entry name" value="rrf2_super"/>
    <property type="match status" value="1"/>
</dbReference>
<dbReference type="SUPFAM" id="SSF46785">
    <property type="entry name" value="Winged helix' DNA-binding domain"/>
    <property type="match status" value="1"/>
</dbReference>
<evidence type="ECO:0000313" key="2">
    <source>
        <dbReference type="EMBL" id="MCK0209790.1"/>
    </source>
</evidence>
<dbReference type="EMBL" id="JALKCG010000009">
    <property type="protein sequence ID" value="MCK0209790.1"/>
    <property type="molecule type" value="Genomic_DNA"/>
</dbReference>
<proteinExistence type="predicted"/>
<evidence type="ECO:0000313" key="3">
    <source>
        <dbReference type="Proteomes" id="UP001202867"/>
    </source>
</evidence>
<name>A0ABT0DR95_9HYPH</name>
<keyword evidence="3" id="KW-1185">Reference proteome</keyword>
<reference evidence="2 3" key="1">
    <citation type="submission" date="2022-04" db="EMBL/GenBank/DDBJ databases">
        <authorList>
            <person name="Grouzdev D.S."/>
            <person name="Pantiukh K.S."/>
            <person name="Krutkina M.S."/>
        </authorList>
    </citation>
    <scope>NUCLEOTIDE SEQUENCE [LARGE SCALE GENOMIC DNA]</scope>
    <source>
        <strain evidence="2 3">Jip08</strain>
    </source>
</reference>
<dbReference type="PANTHER" id="PTHR33221">
    <property type="entry name" value="WINGED HELIX-TURN-HELIX TRANSCRIPTIONAL REGULATOR, RRF2 FAMILY"/>
    <property type="match status" value="1"/>
</dbReference>
<comment type="caution">
    <text evidence="2">The sequence shown here is derived from an EMBL/GenBank/DDBJ whole genome shotgun (WGS) entry which is preliminary data.</text>
</comment>
<dbReference type="InterPro" id="IPR000944">
    <property type="entry name" value="Tscrpt_reg_Rrf2"/>
</dbReference>
<dbReference type="InterPro" id="IPR036388">
    <property type="entry name" value="WH-like_DNA-bd_sf"/>
</dbReference>
<sequence>MVCAPAGFEDGSSTLTNRGKYRLKAVLHLAAQAPGTSLGGQEIADANSIPKKFLDAILLDLRHAGMLRSREGSGGGYTLARSISDIRVGHIIRVLDGPLAPIGCASKSAYVPCQDCRDVGSCAVRITMTKVQDAMSDILHRMWRKDMMTYAENADIDLMYRI</sequence>
<dbReference type="Gene3D" id="1.10.10.10">
    <property type="entry name" value="Winged helix-like DNA-binding domain superfamily/Winged helix DNA-binding domain"/>
    <property type="match status" value="1"/>
</dbReference>
<evidence type="ECO:0000256" key="1">
    <source>
        <dbReference type="ARBA" id="ARBA00023125"/>
    </source>
</evidence>